<dbReference type="NCBIfam" id="TIGR00229">
    <property type="entry name" value="sensory_box"/>
    <property type="match status" value="2"/>
</dbReference>
<evidence type="ECO:0000256" key="1">
    <source>
        <dbReference type="ARBA" id="ARBA00000085"/>
    </source>
</evidence>
<evidence type="ECO:0000259" key="6">
    <source>
        <dbReference type="PROSITE" id="PS50109"/>
    </source>
</evidence>
<dbReference type="InterPro" id="IPR013767">
    <property type="entry name" value="PAS_fold"/>
</dbReference>
<evidence type="ECO:0000256" key="5">
    <source>
        <dbReference type="ARBA" id="ARBA00022777"/>
    </source>
</evidence>
<dbReference type="InterPro" id="IPR000014">
    <property type="entry name" value="PAS"/>
</dbReference>
<keyword evidence="4" id="KW-0808">Transferase</keyword>
<dbReference type="Gene3D" id="3.30.450.20">
    <property type="entry name" value="PAS domain"/>
    <property type="match status" value="2"/>
</dbReference>
<dbReference type="AlphaFoldDB" id="A0A1H7P8X6"/>
<gene>
    <name evidence="9" type="ORF">SAMN04488691_10414</name>
</gene>
<dbReference type="SMART" id="SM00086">
    <property type="entry name" value="PAC"/>
    <property type="match status" value="2"/>
</dbReference>
<dbReference type="InterPro" id="IPR000700">
    <property type="entry name" value="PAS-assoc_C"/>
</dbReference>
<comment type="catalytic activity">
    <reaction evidence="1">
        <text>ATP + protein L-histidine = ADP + protein N-phospho-L-histidine.</text>
        <dbReference type="EC" id="2.7.13.3"/>
    </reaction>
</comment>
<evidence type="ECO:0000256" key="2">
    <source>
        <dbReference type="ARBA" id="ARBA00012438"/>
    </source>
</evidence>
<dbReference type="GO" id="GO:0004673">
    <property type="term" value="F:protein histidine kinase activity"/>
    <property type="evidence" value="ECO:0007669"/>
    <property type="project" value="UniProtKB-EC"/>
</dbReference>
<keyword evidence="5" id="KW-0418">Kinase</keyword>
<dbReference type="InterPro" id="IPR052162">
    <property type="entry name" value="Sensor_kinase/Photoreceptor"/>
</dbReference>
<name>A0A1H7P8X6_HALLR</name>
<dbReference type="GO" id="GO:0006355">
    <property type="term" value="P:regulation of DNA-templated transcription"/>
    <property type="evidence" value="ECO:0007669"/>
    <property type="project" value="InterPro"/>
</dbReference>
<dbReference type="PROSITE" id="PS50109">
    <property type="entry name" value="HIS_KIN"/>
    <property type="match status" value="1"/>
</dbReference>
<dbReference type="InterPro" id="IPR036890">
    <property type="entry name" value="HATPase_C_sf"/>
</dbReference>
<evidence type="ECO:0000256" key="4">
    <source>
        <dbReference type="ARBA" id="ARBA00022679"/>
    </source>
</evidence>
<feature type="domain" description="PAS" evidence="7">
    <location>
        <begin position="16"/>
        <end position="87"/>
    </location>
</feature>
<protein>
    <recommendedName>
        <fullName evidence="2">histidine kinase</fullName>
        <ecNumber evidence="2">2.7.13.3</ecNumber>
    </recommendedName>
</protein>
<feature type="domain" description="PAC" evidence="8">
    <location>
        <begin position="89"/>
        <end position="140"/>
    </location>
</feature>
<dbReference type="Pfam" id="PF02518">
    <property type="entry name" value="HATPase_c"/>
    <property type="match status" value="1"/>
</dbReference>
<evidence type="ECO:0000256" key="3">
    <source>
        <dbReference type="ARBA" id="ARBA00022553"/>
    </source>
</evidence>
<dbReference type="InterPro" id="IPR005467">
    <property type="entry name" value="His_kinase_dom"/>
</dbReference>
<evidence type="ECO:0000259" key="7">
    <source>
        <dbReference type="PROSITE" id="PS50112"/>
    </source>
</evidence>
<dbReference type="InterPro" id="IPR003594">
    <property type="entry name" value="HATPase_dom"/>
</dbReference>
<dbReference type="PROSITE" id="PS50112">
    <property type="entry name" value="PAS"/>
    <property type="match status" value="2"/>
</dbReference>
<dbReference type="SMART" id="SM00091">
    <property type="entry name" value="PAS"/>
    <property type="match status" value="2"/>
</dbReference>
<dbReference type="SMART" id="SM00387">
    <property type="entry name" value="HATPase_c"/>
    <property type="match status" value="1"/>
</dbReference>
<proteinExistence type="predicted"/>
<feature type="domain" description="PAC" evidence="8">
    <location>
        <begin position="208"/>
        <end position="262"/>
    </location>
</feature>
<dbReference type="SUPFAM" id="SSF55785">
    <property type="entry name" value="PYP-like sensor domain (PAS domain)"/>
    <property type="match status" value="2"/>
</dbReference>
<dbReference type="SUPFAM" id="SSF55874">
    <property type="entry name" value="ATPase domain of HSP90 chaperone/DNA topoisomerase II/histidine kinase"/>
    <property type="match status" value="1"/>
</dbReference>
<dbReference type="PROSITE" id="PS50113">
    <property type="entry name" value="PAC"/>
    <property type="match status" value="2"/>
</dbReference>
<reference evidence="9 10" key="1">
    <citation type="submission" date="2016-10" db="EMBL/GenBank/DDBJ databases">
        <authorList>
            <person name="de Groot N.N."/>
        </authorList>
    </citation>
    <scope>NUCLEOTIDE SEQUENCE [LARGE SCALE GENOMIC DNA]</scope>
    <source>
        <strain evidence="9 10">CDM_5</strain>
    </source>
</reference>
<dbReference type="PANTHER" id="PTHR43304">
    <property type="entry name" value="PHYTOCHROME-LIKE PROTEIN CPH1"/>
    <property type="match status" value="1"/>
</dbReference>
<dbReference type="InterPro" id="IPR001610">
    <property type="entry name" value="PAC"/>
</dbReference>
<feature type="domain" description="Histidine kinase" evidence="6">
    <location>
        <begin position="273"/>
        <end position="479"/>
    </location>
</feature>
<dbReference type="Proteomes" id="UP000183894">
    <property type="component" value="Unassembled WGS sequence"/>
</dbReference>
<evidence type="ECO:0000313" key="9">
    <source>
        <dbReference type="EMBL" id="SEL32096.1"/>
    </source>
</evidence>
<sequence length="479" mass="53265">MVERHGRGLVRKLGGSLTTFEEAVESATVAIYFTGPDGTISYVNPAFEVFTGYCADEAIGETPAILDSGEHDEEFFEDLWETILDGRVWEGEIHNRRKDGSTYVADQTIAPIVRDGEISGFAAIQVDITDRKQDKLELRTFEQAVEYAGHSLIVTDTQGRIEYVNPAFEEITGYSREEAIGATPAILNSGEHDDEFYRRLWETILSGEVWHAELVNERRDGERFIVDQTIAPILDDEGDIERFVAVNRDITDRKEIERKLLNQRDDLEILNQVVRHDIRNDLQLVVAYAEMLGDHVDDAGQSFLDKVRTSADNAVELTKTARVLSDVMLQTDAERTAVSLLGALESKVREVDSAHDHATVSVTGSVPDVDVWADELLESVFRNLLRNAVQHNDKDEPVVTVSVTTHDDSVSIRVRDNGPGIPDSRKDEIFGKGEKGIDSPGTGLGLYLVGTLVDRYGGSVDVFDADPEGSIFQVELERV</sequence>
<dbReference type="InterPro" id="IPR004358">
    <property type="entry name" value="Sig_transdc_His_kin-like_C"/>
</dbReference>
<dbReference type="InterPro" id="IPR035965">
    <property type="entry name" value="PAS-like_dom_sf"/>
</dbReference>
<dbReference type="PRINTS" id="PR00344">
    <property type="entry name" value="BCTRLSENSOR"/>
</dbReference>
<dbReference type="CDD" id="cd00130">
    <property type="entry name" value="PAS"/>
    <property type="match status" value="2"/>
</dbReference>
<feature type="domain" description="PAS" evidence="7">
    <location>
        <begin position="137"/>
        <end position="208"/>
    </location>
</feature>
<dbReference type="OrthoDB" id="3369at2157"/>
<dbReference type="CDD" id="cd00075">
    <property type="entry name" value="HATPase"/>
    <property type="match status" value="1"/>
</dbReference>
<keyword evidence="3" id="KW-0597">Phosphoprotein</keyword>
<accession>A0A1H7P8X6</accession>
<dbReference type="EC" id="2.7.13.3" evidence="2"/>
<dbReference type="PANTHER" id="PTHR43304:SF1">
    <property type="entry name" value="PAC DOMAIN-CONTAINING PROTEIN"/>
    <property type="match status" value="1"/>
</dbReference>
<dbReference type="Gene3D" id="3.30.565.10">
    <property type="entry name" value="Histidine kinase-like ATPase, C-terminal domain"/>
    <property type="match status" value="1"/>
</dbReference>
<dbReference type="Pfam" id="PF00989">
    <property type="entry name" value="PAS"/>
    <property type="match status" value="1"/>
</dbReference>
<dbReference type="RefSeq" id="WP_074793550.1">
    <property type="nucleotide sequence ID" value="NZ_FOAD01000004.1"/>
</dbReference>
<evidence type="ECO:0000313" key="10">
    <source>
        <dbReference type="Proteomes" id="UP000183894"/>
    </source>
</evidence>
<dbReference type="Pfam" id="PF13426">
    <property type="entry name" value="PAS_9"/>
    <property type="match status" value="1"/>
</dbReference>
<organism evidence="9 10">
    <name type="scientific">Haloferax larsenii</name>
    <dbReference type="NCBI Taxonomy" id="302484"/>
    <lineage>
        <taxon>Archaea</taxon>
        <taxon>Methanobacteriati</taxon>
        <taxon>Methanobacteriota</taxon>
        <taxon>Stenosarchaea group</taxon>
        <taxon>Halobacteria</taxon>
        <taxon>Halobacteriales</taxon>
        <taxon>Haloferacaceae</taxon>
        <taxon>Haloferax</taxon>
    </lineage>
</organism>
<dbReference type="EMBL" id="FOAD01000004">
    <property type="protein sequence ID" value="SEL32096.1"/>
    <property type="molecule type" value="Genomic_DNA"/>
</dbReference>
<evidence type="ECO:0000259" key="8">
    <source>
        <dbReference type="PROSITE" id="PS50113"/>
    </source>
</evidence>